<keyword evidence="2" id="KW-0472">Membrane</keyword>
<proteinExistence type="predicted"/>
<sequence>MGDTSTVTGETTIVTTMRATTENSTAGLTTSKTEEWYETGAFKASVIGGTLVLIAIIIILVTVYIMRKKKNGNEKDGNDTSSITPDNLHMSEDGTGRRLSNYQNYGYASDEDDNNSGDWTGMSPNRLPRHPWETQIPDTIHPHSQKDRGHLQGLHGDNNHRSQPRDIFYTSPNERFENDRNRNFGYNKQPMRGSQGEEHFQGRDRNSPPLSSSPRPDFSHHNYMGEVVPQKRFSYLEEGSPMPSPTYP</sequence>
<evidence type="ECO:0000256" key="2">
    <source>
        <dbReference type="SAM" id="Phobius"/>
    </source>
</evidence>
<evidence type="ECO:0000313" key="3">
    <source>
        <dbReference type="Proteomes" id="UP000085678"/>
    </source>
</evidence>
<gene>
    <name evidence="4" type="primary">LOC106172354</name>
</gene>
<feature type="compositionally biased region" description="Low complexity" evidence="1">
    <location>
        <begin position="207"/>
        <end position="216"/>
    </location>
</feature>
<feature type="region of interest" description="Disordered" evidence="1">
    <location>
        <begin position="71"/>
        <end position="222"/>
    </location>
</feature>
<organism evidence="3 4">
    <name type="scientific">Lingula anatina</name>
    <name type="common">Brachiopod</name>
    <name type="synonym">Lingula unguis</name>
    <dbReference type="NCBI Taxonomy" id="7574"/>
    <lineage>
        <taxon>Eukaryota</taxon>
        <taxon>Metazoa</taxon>
        <taxon>Spiralia</taxon>
        <taxon>Lophotrochozoa</taxon>
        <taxon>Brachiopoda</taxon>
        <taxon>Linguliformea</taxon>
        <taxon>Lingulata</taxon>
        <taxon>Lingulida</taxon>
        <taxon>Linguloidea</taxon>
        <taxon>Lingulidae</taxon>
        <taxon>Lingula</taxon>
    </lineage>
</organism>
<feature type="compositionally biased region" description="Basic and acidic residues" evidence="1">
    <location>
        <begin position="195"/>
        <end position="206"/>
    </location>
</feature>
<evidence type="ECO:0000256" key="1">
    <source>
        <dbReference type="SAM" id="MobiDB-lite"/>
    </source>
</evidence>
<dbReference type="AlphaFoldDB" id="A0A1S3JDQ4"/>
<dbReference type="Proteomes" id="UP000085678">
    <property type="component" value="Unplaced"/>
</dbReference>
<reference evidence="4" key="1">
    <citation type="submission" date="2025-08" db="UniProtKB">
        <authorList>
            <consortium name="RefSeq"/>
        </authorList>
    </citation>
    <scope>IDENTIFICATION</scope>
    <source>
        <tissue evidence="4">Gonads</tissue>
    </source>
</reference>
<evidence type="ECO:0000313" key="4">
    <source>
        <dbReference type="RefSeq" id="XP_013408463.1"/>
    </source>
</evidence>
<protein>
    <submittedName>
        <fullName evidence="4">Uncharacterized protein LOC106172354 isoform X2</fullName>
    </submittedName>
</protein>
<keyword evidence="3" id="KW-1185">Reference proteome</keyword>
<keyword evidence="2" id="KW-1133">Transmembrane helix</keyword>
<dbReference type="RefSeq" id="XP_013408463.1">
    <property type="nucleotide sequence ID" value="XM_013553009.1"/>
</dbReference>
<feature type="transmembrane region" description="Helical" evidence="2">
    <location>
        <begin position="46"/>
        <end position="66"/>
    </location>
</feature>
<feature type="compositionally biased region" description="Basic and acidic residues" evidence="1">
    <location>
        <begin position="140"/>
        <end position="150"/>
    </location>
</feature>
<name>A0A1S3JDQ4_LINAN</name>
<keyword evidence="2" id="KW-0812">Transmembrane</keyword>
<accession>A0A1S3JDQ4</accession>
<dbReference type="GeneID" id="106172354"/>